<protein>
    <submittedName>
        <fullName evidence="3">ATP-binding cassette sub-family A member 3</fullName>
    </submittedName>
</protein>
<comment type="caution">
    <text evidence="3">The sequence shown here is derived from an EMBL/GenBank/DDBJ whole genome shotgun (WGS) entry which is preliminary data.</text>
</comment>
<sequence length="425" mass="48370">MHHLIGIPEALFSLFAGSRDGQPYLPHGLVQQENRGRLLRRRRLSRTIFITTAFMCEAEAIGDRIGVIDGGELQNFGSVDFIKKNYGAGYHLIIEKDESCTVSDVTSLVNRHAPGSKPQCSNGTLKYILPQNKTHAFQFLFSELEEKKETLKVNSYYVTRVTMKELFDKVSLKVQSPSLNRLPDFGKEAVPDDELLTVSKPCCKRKHNKAYPEHYFYCIPHMETHFTEFEGRQSKRAVHQRKKPEIRPVLSAGHGCLEESMLVFSPNILLLLSQLLAMPLIFFSSSIHKEYHHNSPMVLSLAISGAAVEAQYSVDPSDKKSKELSDMYASLFHPPHQAFLVDSREENLNEHLLEIAEEDPFEYYKKYFMAADFSSDPNGTTVTAFYHNKAIHSPALSLLFAHNAILRSVTKSERRRFQIVNHPLK</sequence>
<dbReference type="Proteomes" id="UP001054945">
    <property type="component" value="Unassembled WGS sequence"/>
</dbReference>
<evidence type="ECO:0000256" key="2">
    <source>
        <dbReference type="ARBA" id="ARBA00022737"/>
    </source>
</evidence>
<name>A0AAV4WHH1_CAEEX</name>
<reference evidence="3 4" key="1">
    <citation type="submission" date="2021-06" db="EMBL/GenBank/DDBJ databases">
        <title>Caerostris extrusa draft genome.</title>
        <authorList>
            <person name="Kono N."/>
            <person name="Arakawa K."/>
        </authorList>
    </citation>
    <scope>NUCLEOTIDE SEQUENCE [LARGE SCALE GENOMIC DNA]</scope>
</reference>
<evidence type="ECO:0000313" key="4">
    <source>
        <dbReference type="Proteomes" id="UP001054945"/>
    </source>
</evidence>
<dbReference type="GO" id="GO:0005319">
    <property type="term" value="F:lipid transporter activity"/>
    <property type="evidence" value="ECO:0007669"/>
    <property type="project" value="TreeGrafter"/>
</dbReference>
<dbReference type="EMBL" id="BPLR01016051">
    <property type="protein sequence ID" value="GIY80790.1"/>
    <property type="molecule type" value="Genomic_DNA"/>
</dbReference>
<keyword evidence="4" id="KW-1185">Reference proteome</keyword>
<dbReference type="AlphaFoldDB" id="A0AAV4WHH1"/>
<dbReference type="PANTHER" id="PTHR19229">
    <property type="entry name" value="ATP-BINDING CASSETTE TRANSPORTER SUBFAMILY A ABCA"/>
    <property type="match status" value="1"/>
</dbReference>
<keyword evidence="1" id="KW-0813">Transport</keyword>
<dbReference type="InterPro" id="IPR026082">
    <property type="entry name" value="ABCA"/>
</dbReference>
<dbReference type="GO" id="GO:0005524">
    <property type="term" value="F:ATP binding"/>
    <property type="evidence" value="ECO:0007669"/>
    <property type="project" value="UniProtKB-KW"/>
</dbReference>
<organism evidence="3 4">
    <name type="scientific">Caerostris extrusa</name>
    <name type="common">Bark spider</name>
    <name type="synonym">Caerostris bankana</name>
    <dbReference type="NCBI Taxonomy" id="172846"/>
    <lineage>
        <taxon>Eukaryota</taxon>
        <taxon>Metazoa</taxon>
        <taxon>Ecdysozoa</taxon>
        <taxon>Arthropoda</taxon>
        <taxon>Chelicerata</taxon>
        <taxon>Arachnida</taxon>
        <taxon>Araneae</taxon>
        <taxon>Araneomorphae</taxon>
        <taxon>Entelegynae</taxon>
        <taxon>Araneoidea</taxon>
        <taxon>Araneidae</taxon>
        <taxon>Caerostris</taxon>
    </lineage>
</organism>
<gene>
    <name evidence="3" type="primary">ABCA3_17</name>
    <name evidence="3" type="ORF">CEXT_63341</name>
</gene>
<keyword evidence="2" id="KW-0677">Repeat</keyword>
<dbReference type="GO" id="GO:0016020">
    <property type="term" value="C:membrane"/>
    <property type="evidence" value="ECO:0007669"/>
    <property type="project" value="InterPro"/>
</dbReference>
<keyword evidence="3" id="KW-0547">Nucleotide-binding</keyword>
<accession>A0AAV4WHH1</accession>
<keyword evidence="3" id="KW-0067">ATP-binding</keyword>
<evidence type="ECO:0000313" key="3">
    <source>
        <dbReference type="EMBL" id="GIY80790.1"/>
    </source>
</evidence>
<evidence type="ECO:0000256" key="1">
    <source>
        <dbReference type="ARBA" id="ARBA00022448"/>
    </source>
</evidence>
<proteinExistence type="predicted"/>
<dbReference type="PANTHER" id="PTHR19229:SF36">
    <property type="entry name" value="ATP-BINDING CASSETTE SUB-FAMILY A MEMBER 2"/>
    <property type="match status" value="1"/>
</dbReference>
<dbReference type="GO" id="GO:0140359">
    <property type="term" value="F:ABC-type transporter activity"/>
    <property type="evidence" value="ECO:0007669"/>
    <property type="project" value="InterPro"/>
</dbReference>